<dbReference type="InterPro" id="IPR013815">
    <property type="entry name" value="ATP_grasp_subdomain_1"/>
</dbReference>
<dbReference type="EMBL" id="SLXT01000032">
    <property type="protein sequence ID" value="TCP60989.1"/>
    <property type="molecule type" value="Genomic_DNA"/>
</dbReference>
<dbReference type="Gene3D" id="3.30.1490.20">
    <property type="entry name" value="ATP-grasp fold, A domain"/>
    <property type="match status" value="1"/>
</dbReference>
<dbReference type="Pfam" id="PF14398">
    <property type="entry name" value="ATPgrasp_YheCD"/>
    <property type="match status" value="1"/>
</dbReference>
<proteinExistence type="predicted"/>
<dbReference type="AlphaFoldDB" id="A0A4R2RFB7"/>
<evidence type="ECO:0000313" key="2">
    <source>
        <dbReference type="Proteomes" id="UP000294813"/>
    </source>
</evidence>
<gene>
    <name evidence="1" type="ORF">EDD73_13215</name>
</gene>
<reference evidence="1 2" key="1">
    <citation type="submission" date="2019-03" db="EMBL/GenBank/DDBJ databases">
        <title>Genomic Encyclopedia of Type Strains, Phase IV (KMG-IV): sequencing the most valuable type-strain genomes for metagenomic binning, comparative biology and taxonomic classification.</title>
        <authorList>
            <person name="Goeker M."/>
        </authorList>
    </citation>
    <scope>NUCLEOTIDE SEQUENCE [LARGE SCALE GENOMIC DNA]</scope>
    <source>
        <strain evidence="1 2">DSM 11170</strain>
    </source>
</reference>
<keyword evidence="2" id="KW-1185">Reference proteome</keyword>
<name>A0A4R2RFB7_9FIRM</name>
<dbReference type="Proteomes" id="UP000294813">
    <property type="component" value="Unassembled WGS sequence"/>
</dbReference>
<comment type="caution">
    <text evidence="1">The sequence shown here is derived from an EMBL/GenBank/DDBJ whole genome shotgun (WGS) entry which is preliminary data.</text>
</comment>
<sequence length="436" mass="49346">MLTVFLSQRECMLEGLKAGQPIRVQAGTAQTEAVLKIAEEHQVKPGLSPALQTELHWPKGIGYQLRYSAEKACLLVGPLLGILAHRGGKKSSWGPHIRETQRYAHRRNVVTVVFSPRDICWEEGTVQGTTLGARGWTRQTFPIPKVIFNRIFSRKTENIPDFVECKARLQTIPGLVLYNPGYLDKWQTHQYLLHHPAAKALLPETIVLHRPEEIWPLVNKHRIVYVKPVHGSQGYGIYRISRRASGNFSMQMRGTSVQSGQGYSKEVVEKRLRTLMGKRTYVAQQGLRLATIKGAPFDLRLLMQKDGKGVWQQTKAFGRVAPPGMFTSNLSRGGTAMGLRHTLRVASYLRRRTRGGIIKELRHWGRLLPQIVEEATGKVYGELGLDLALDHRGRIWLIEINSKPHKRLQTEEGNPVEVRQSLERPILFGKYLDGFA</sequence>
<dbReference type="GO" id="GO:0005524">
    <property type="term" value="F:ATP binding"/>
    <property type="evidence" value="ECO:0007669"/>
    <property type="project" value="InterPro"/>
</dbReference>
<dbReference type="RefSeq" id="WP_131920576.1">
    <property type="nucleotide sequence ID" value="NZ_JAOQNU010000033.1"/>
</dbReference>
<dbReference type="Gene3D" id="3.30.470.20">
    <property type="entry name" value="ATP-grasp fold, B domain"/>
    <property type="match status" value="1"/>
</dbReference>
<accession>A0A4R2RFB7</accession>
<evidence type="ECO:0000313" key="1">
    <source>
        <dbReference type="EMBL" id="TCP60989.1"/>
    </source>
</evidence>
<dbReference type="InterPro" id="IPR026838">
    <property type="entry name" value="YheC/D"/>
</dbReference>
<protein>
    <submittedName>
        <fullName evidence="1">YheC/D-like protein</fullName>
    </submittedName>
</protein>
<organism evidence="1 2">
    <name type="scientific">Heliophilum fasciatum</name>
    <dbReference type="NCBI Taxonomy" id="35700"/>
    <lineage>
        <taxon>Bacteria</taxon>
        <taxon>Bacillati</taxon>
        <taxon>Bacillota</taxon>
        <taxon>Clostridia</taxon>
        <taxon>Eubacteriales</taxon>
        <taxon>Heliobacteriaceae</taxon>
        <taxon>Heliophilum</taxon>
    </lineage>
</organism>
<dbReference type="OrthoDB" id="1809801at2"/>
<dbReference type="SUPFAM" id="SSF56059">
    <property type="entry name" value="Glutathione synthetase ATP-binding domain-like"/>
    <property type="match status" value="1"/>
</dbReference>